<evidence type="ECO:0000313" key="3">
    <source>
        <dbReference type="Proteomes" id="UP001298424"/>
    </source>
</evidence>
<keyword evidence="1" id="KW-1133">Transmembrane helix</keyword>
<dbReference type="RefSeq" id="WP_238746166.1">
    <property type="nucleotide sequence ID" value="NZ_JAKOOW010000017.1"/>
</dbReference>
<dbReference type="EMBL" id="JAKOOW010000017">
    <property type="protein sequence ID" value="MCG6503653.1"/>
    <property type="molecule type" value="Genomic_DNA"/>
</dbReference>
<organism evidence="2 3">
    <name type="scientific">Kingella pumchi</name>
    <dbReference type="NCBI Taxonomy" id="2779506"/>
    <lineage>
        <taxon>Bacteria</taxon>
        <taxon>Pseudomonadati</taxon>
        <taxon>Pseudomonadota</taxon>
        <taxon>Betaproteobacteria</taxon>
        <taxon>Neisseriales</taxon>
        <taxon>Neisseriaceae</taxon>
        <taxon>Kingella</taxon>
    </lineage>
</organism>
<feature type="transmembrane region" description="Helical" evidence="1">
    <location>
        <begin position="68"/>
        <end position="85"/>
    </location>
</feature>
<evidence type="ECO:0000313" key="2">
    <source>
        <dbReference type="EMBL" id="MCG6503653.1"/>
    </source>
</evidence>
<accession>A0ABS9NLI2</accession>
<keyword evidence="3" id="KW-1185">Reference proteome</keyword>
<keyword evidence="1" id="KW-0472">Membrane</keyword>
<keyword evidence="1" id="KW-0812">Transmembrane</keyword>
<proteinExistence type="predicted"/>
<protein>
    <submittedName>
        <fullName evidence="2">Uncharacterized protein</fullName>
    </submittedName>
</protein>
<reference evidence="2 3" key="1">
    <citation type="submission" date="2022-02" db="EMBL/GenBank/DDBJ databases">
        <title>Genome sequence data of Kingella unionensis sp. nov. strain CICC 24913 (CCUG 75125).</title>
        <authorList>
            <person name="Xiao M."/>
        </authorList>
    </citation>
    <scope>NUCLEOTIDE SEQUENCE [LARGE SCALE GENOMIC DNA]</scope>
    <source>
        <strain evidence="2 3">CICC 24913</strain>
    </source>
</reference>
<comment type="caution">
    <text evidence="2">The sequence shown here is derived from an EMBL/GenBank/DDBJ whole genome shotgun (WGS) entry which is preliminary data.</text>
</comment>
<evidence type="ECO:0000256" key="1">
    <source>
        <dbReference type="SAM" id="Phobius"/>
    </source>
</evidence>
<name>A0ABS9NLI2_9NEIS</name>
<dbReference type="Proteomes" id="UP001298424">
    <property type="component" value="Unassembled WGS sequence"/>
</dbReference>
<gene>
    <name evidence="2" type="ORF">MB824_03960</name>
</gene>
<sequence length="86" mass="9839">MLKINRVIGILGGNTITKILVAYAVYSLICKWIVSWGGAEFLEGRCLSWLFDFDQEDSAETIRNWTKLSWLGISVLLVLILLVRFF</sequence>